<dbReference type="InterPro" id="IPR003029">
    <property type="entry name" value="S1_domain"/>
</dbReference>
<organism evidence="3 4">
    <name type="scientific">Streptomyces microflavus</name>
    <name type="common">Streptomyces lipmanii</name>
    <dbReference type="NCBI Taxonomy" id="1919"/>
    <lineage>
        <taxon>Bacteria</taxon>
        <taxon>Bacillati</taxon>
        <taxon>Actinomycetota</taxon>
        <taxon>Actinomycetes</taxon>
        <taxon>Kitasatosporales</taxon>
        <taxon>Streptomycetaceae</taxon>
        <taxon>Streptomyces</taxon>
    </lineage>
</organism>
<name>A0A6N9V1F6_STRMI</name>
<dbReference type="EMBL" id="JAAGME010000253">
    <property type="protein sequence ID" value="NEB66724.1"/>
    <property type="molecule type" value="Genomic_DNA"/>
</dbReference>
<evidence type="ECO:0000313" key="4">
    <source>
        <dbReference type="Proteomes" id="UP000471648"/>
    </source>
</evidence>
<dbReference type="InterPro" id="IPR012340">
    <property type="entry name" value="NA-bd_OB-fold"/>
</dbReference>
<sequence length="116" mass="12319">MGQELHGRVVKLVPLGVFVQVTDGIGGLVHLRELASTLVESPSDVVRTGDEVTVEAPRQAVAGVSVGWPATGPRWSFPASYAARLHPSPAARDGWGVTRRAGSPCTGTPRRRCPKR</sequence>
<dbReference type="Gene3D" id="2.40.50.140">
    <property type="entry name" value="Nucleic acid-binding proteins"/>
    <property type="match status" value="1"/>
</dbReference>
<dbReference type="Proteomes" id="UP000471648">
    <property type="component" value="Unassembled WGS sequence"/>
</dbReference>
<dbReference type="PROSITE" id="PS50126">
    <property type="entry name" value="S1"/>
    <property type="match status" value="1"/>
</dbReference>
<feature type="region of interest" description="Disordered" evidence="1">
    <location>
        <begin position="88"/>
        <end position="116"/>
    </location>
</feature>
<comment type="caution">
    <text evidence="3">The sequence shown here is derived from an EMBL/GenBank/DDBJ whole genome shotgun (WGS) entry which is preliminary data.</text>
</comment>
<evidence type="ECO:0000259" key="2">
    <source>
        <dbReference type="PROSITE" id="PS50126"/>
    </source>
</evidence>
<protein>
    <submittedName>
        <fullName evidence="3">S1 RNA-binding domain-containing protein</fullName>
    </submittedName>
</protein>
<accession>A0A6N9V1F6</accession>
<dbReference type="Pfam" id="PF00575">
    <property type="entry name" value="S1"/>
    <property type="match status" value="1"/>
</dbReference>
<gene>
    <name evidence="3" type="ORF">G3I39_06585</name>
</gene>
<dbReference type="AlphaFoldDB" id="A0A6N9V1F6"/>
<feature type="domain" description="S1 motif" evidence="2">
    <location>
        <begin position="2"/>
        <end position="54"/>
    </location>
</feature>
<dbReference type="GO" id="GO:0003676">
    <property type="term" value="F:nucleic acid binding"/>
    <property type="evidence" value="ECO:0007669"/>
    <property type="project" value="InterPro"/>
</dbReference>
<dbReference type="RefSeq" id="WP_164356678.1">
    <property type="nucleotide sequence ID" value="NZ_JAAGME010000253.1"/>
</dbReference>
<proteinExistence type="predicted"/>
<dbReference type="SUPFAM" id="SSF50249">
    <property type="entry name" value="Nucleic acid-binding proteins"/>
    <property type="match status" value="1"/>
</dbReference>
<evidence type="ECO:0000256" key="1">
    <source>
        <dbReference type="SAM" id="MobiDB-lite"/>
    </source>
</evidence>
<evidence type="ECO:0000313" key="3">
    <source>
        <dbReference type="EMBL" id="NEB66724.1"/>
    </source>
</evidence>
<reference evidence="3 4" key="1">
    <citation type="submission" date="2020-01" db="EMBL/GenBank/DDBJ databases">
        <title>Insect and environment-associated Actinomycetes.</title>
        <authorList>
            <person name="Currrie C."/>
            <person name="Chevrette M."/>
            <person name="Carlson C."/>
            <person name="Stubbendieck R."/>
            <person name="Wendt-Pienkowski E."/>
        </authorList>
    </citation>
    <scope>NUCLEOTIDE SEQUENCE [LARGE SCALE GENOMIC DNA]</scope>
    <source>
        <strain evidence="3 4">SID14438</strain>
    </source>
</reference>